<dbReference type="InterPro" id="IPR052714">
    <property type="entry name" value="MFS_Exporter"/>
</dbReference>
<dbReference type="Proteomes" id="UP000658390">
    <property type="component" value="Unassembled WGS sequence"/>
</dbReference>
<evidence type="ECO:0000256" key="4">
    <source>
        <dbReference type="SAM" id="MobiDB-lite"/>
    </source>
</evidence>
<feature type="transmembrane region" description="Helical" evidence="5">
    <location>
        <begin position="370"/>
        <end position="391"/>
    </location>
</feature>
<feature type="transmembrane region" description="Helical" evidence="5">
    <location>
        <begin position="47"/>
        <end position="65"/>
    </location>
</feature>
<feature type="compositionally biased region" description="Pro residues" evidence="4">
    <location>
        <begin position="424"/>
        <end position="433"/>
    </location>
</feature>
<feature type="transmembrane region" description="Helical" evidence="5">
    <location>
        <begin position="167"/>
        <end position="186"/>
    </location>
</feature>
<feature type="domain" description="Major facilitator superfamily (MFS) profile" evidence="6">
    <location>
        <begin position="12"/>
        <end position="394"/>
    </location>
</feature>
<evidence type="ECO:0000313" key="8">
    <source>
        <dbReference type="Proteomes" id="UP000658390"/>
    </source>
</evidence>
<dbReference type="Pfam" id="PF07690">
    <property type="entry name" value="MFS_1"/>
    <property type="match status" value="1"/>
</dbReference>
<feature type="transmembrane region" description="Helical" evidence="5">
    <location>
        <begin position="278"/>
        <end position="299"/>
    </location>
</feature>
<accession>A0A8I1FW59</accession>
<feature type="transmembrane region" description="Helical" evidence="5">
    <location>
        <begin position="305"/>
        <end position="328"/>
    </location>
</feature>
<sequence>MPSTPPQQAKGVFGLFCLASYLLSLSYGTTFLLAMMLSAHGGSESDAGTIISVAMLSTFMAVIFSGHLTDLFGAPRAIACGALLLAAACLGFATLPGHGTAVLIFGLVLGLGWGVFYTLGPIVVAMLIEPAQRVKHFALLSGSMMTGIGTGPLLGRAAQALGYPVESAFLVAAFASLLGGLVFVVIGPEIKRQHSTLGPVIACKITLPATGRVLRSRAVFAIMMVGLGGAIFGGLSSFQTSYATLNQLDYSLFFLGFMGAAITCRLLVAGLIVRRDPYVMSCLLTALMMVSVLMLMFFVSSGFTYLLAAIVLGVGYGLTYSVINGLAANEAPAGLTPQSLVLFSLAYFVGVFGFPWLAGQIIVNYGMHTLLWIILGIALCNWSITLGRLVWRLPLFQNTPPPRTFASRLAPTVKVPPVTQPGSLPSPPHTPTE</sequence>
<gene>
    <name evidence="7" type="ORF">JFT45_16225</name>
</gene>
<feature type="transmembrane region" description="Helical" evidence="5">
    <location>
        <begin position="101"/>
        <end position="125"/>
    </location>
</feature>
<evidence type="ECO:0000256" key="1">
    <source>
        <dbReference type="ARBA" id="ARBA00022692"/>
    </source>
</evidence>
<keyword evidence="3 5" id="KW-0472">Membrane</keyword>
<evidence type="ECO:0000259" key="6">
    <source>
        <dbReference type="PROSITE" id="PS50850"/>
    </source>
</evidence>
<feature type="region of interest" description="Disordered" evidence="4">
    <location>
        <begin position="414"/>
        <end position="433"/>
    </location>
</feature>
<evidence type="ECO:0000256" key="2">
    <source>
        <dbReference type="ARBA" id="ARBA00022989"/>
    </source>
</evidence>
<feature type="transmembrane region" description="Helical" evidence="5">
    <location>
        <begin position="340"/>
        <end position="358"/>
    </location>
</feature>
<dbReference type="InterPro" id="IPR036259">
    <property type="entry name" value="MFS_trans_sf"/>
</dbReference>
<protein>
    <submittedName>
        <fullName evidence="7">MFS transporter</fullName>
    </submittedName>
</protein>
<feature type="transmembrane region" description="Helical" evidence="5">
    <location>
        <begin position="137"/>
        <end position="155"/>
    </location>
</feature>
<feature type="transmembrane region" description="Helical" evidence="5">
    <location>
        <begin position="218"/>
        <end position="238"/>
    </location>
</feature>
<dbReference type="RefSeq" id="WP_198822429.1">
    <property type="nucleotide sequence ID" value="NZ_JAEKCZ010000014.1"/>
</dbReference>
<dbReference type="Gene3D" id="1.20.1250.20">
    <property type="entry name" value="MFS general substrate transporter like domains"/>
    <property type="match status" value="1"/>
</dbReference>
<dbReference type="InterPro" id="IPR011701">
    <property type="entry name" value="MFS"/>
</dbReference>
<organism evidence="7 8">
    <name type="scientific">Pseudomonas psychrophila</name>
    <dbReference type="NCBI Taxonomy" id="122355"/>
    <lineage>
        <taxon>Bacteria</taxon>
        <taxon>Pseudomonadati</taxon>
        <taxon>Pseudomonadota</taxon>
        <taxon>Gammaproteobacteria</taxon>
        <taxon>Pseudomonadales</taxon>
        <taxon>Pseudomonadaceae</taxon>
        <taxon>Pseudomonas</taxon>
    </lineage>
</organism>
<dbReference type="InterPro" id="IPR020846">
    <property type="entry name" value="MFS_dom"/>
</dbReference>
<comment type="caution">
    <text evidence="7">The sequence shown here is derived from an EMBL/GenBank/DDBJ whole genome shotgun (WGS) entry which is preliminary data.</text>
</comment>
<evidence type="ECO:0000313" key="7">
    <source>
        <dbReference type="EMBL" id="MBJ2258056.1"/>
    </source>
</evidence>
<feature type="transmembrane region" description="Helical" evidence="5">
    <location>
        <begin position="77"/>
        <end position="95"/>
    </location>
</feature>
<keyword evidence="1 5" id="KW-0812">Transmembrane</keyword>
<keyword evidence="2 5" id="KW-1133">Transmembrane helix</keyword>
<dbReference type="SUPFAM" id="SSF103473">
    <property type="entry name" value="MFS general substrate transporter"/>
    <property type="match status" value="1"/>
</dbReference>
<dbReference type="AlphaFoldDB" id="A0A8I1FW59"/>
<reference evidence="7" key="1">
    <citation type="submission" date="2020-12" db="EMBL/GenBank/DDBJ databases">
        <title>Antibiotic resistance and phylogeny of Pseudomonas spp. isolated over three decades from chicken meat in the Norwegian food chain.</title>
        <authorList>
            <person name="Moen B."/>
        </authorList>
    </citation>
    <scope>NUCLEOTIDE SEQUENCE</scope>
    <source>
        <strain evidence="7">MF6762</strain>
    </source>
</reference>
<feature type="transmembrane region" description="Helical" evidence="5">
    <location>
        <begin position="12"/>
        <end position="35"/>
    </location>
</feature>
<dbReference type="PANTHER" id="PTHR23531">
    <property type="entry name" value="QUINOLENE RESISTANCE PROTEIN NORA"/>
    <property type="match status" value="1"/>
</dbReference>
<evidence type="ECO:0000256" key="5">
    <source>
        <dbReference type="SAM" id="Phobius"/>
    </source>
</evidence>
<dbReference type="PROSITE" id="PS50850">
    <property type="entry name" value="MFS"/>
    <property type="match status" value="1"/>
</dbReference>
<dbReference type="GO" id="GO:0022857">
    <property type="term" value="F:transmembrane transporter activity"/>
    <property type="evidence" value="ECO:0007669"/>
    <property type="project" value="InterPro"/>
</dbReference>
<dbReference type="PANTHER" id="PTHR23531:SF1">
    <property type="entry name" value="QUINOLENE RESISTANCE PROTEIN NORA"/>
    <property type="match status" value="1"/>
</dbReference>
<proteinExistence type="predicted"/>
<evidence type="ECO:0000256" key="3">
    <source>
        <dbReference type="ARBA" id="ARBA00023136"/>
    </source>
</evidence>
<feature type="transmembrane region" description="Helical" evidence="5">
    <location>
        <begin position="250"/>
        <end position="271"/>
    </location>
</feature>
<dbReference type="EMBL" id="JAEKCZ010000014">
    <property type="protein sequence ID" value="MBJ2258056.1"/>
    <property type="molecule type" value="Genomic_DNA"/>
</dbReference>
<name>A0A8I1FW59_9PSED</name>